<dbReference type="InterPro" id="IPR029058">
    <property type="entry name" value="AB_hydrolase_fold"/>
</dbReference>
<dbReference type="OrthoDB" id="9794645at2"/>
<keyword evidence="3" id="KW-1185">Reference proteome</keyword>
<name>A0A4U0P906_9NEIS</name>
<feature type="chain" id="PRO_5020807108" evidence="1">
    <location>
        <begin position="21"/>
        <end position="334"/>
    </location>
</feature>
<keyword evidence="1" id="KW-0732">Signal</keyword>
<dbReference type="EMBL" id="SUMF01000051">
    <property type="protein sequence ID" value="TJZ64045.1"/>
    <property type="molecule type" value="Genomic_DNA"/>
</dbReference>
<dbReference type="Pfam" id="PF11288">
    <property type="entry name" value="DUF3089"/>
    <property type="match status" value="1"/>
</dbReference>
<evidence type="ECO:0000313" key="2">
    <source>
        <dbReference type="EMBL" id="TJZ64045.1"/>
    </source>
</evidence>
<proteinExistence type="predicted"/>
<dbReference type="PROSITE" id="PS51257">
    <property type="entry name" value="PROKAR_LIPOPROTEIN"/>
    <property type="match status" value="1"/>
</dbReference>
<gene>
    <name evidence="2" type="ORF">FAZ21_19455</name>
</gene>
<dbReference type="SUPFAM" id="SSF53474">
    <property type="entry name" value="alpha/beta-Hydrolases"/>
    <property type="match status" value="1"/>
</dbReference>
<dbReference type="InterPro" id="IPR021440">
    <property type="entry name" value="DUF3089"/>
</dbReference>
<organism evidence="2 3">
    <name type="scientific">Chitiniphilus eburneus</name>
    <dbReference type="NCBI Taxonomy" id="2571148"/>
    <lineage>
        <taxon>Bacteria</taxon>
        <taxon>Pseudomonadati</taxon>
        <taxon>Pseudomonadota</taxon>
        <taxon>Betaproteobacteria</taxon>
        <taxon>Neisseriales</taxon>
        <taxon>Chitinibacteraceae</taxon>
        <taxon>Chitiniphilus</taxon>
    </lineage>
</organism>
<evidence type="ECO:0000313" key="3">
    <source>
        <dbReference type="Proteomes" id="UP000310016"/>
    </source>
</evidence>
<reference evidence="2 3" key="1">
    <citation type="submission" date="2019-04" db="EMBL/GenBank/DDBJ databases">
        <title>Chitiniphilus eburnea sp. nov., a novel chitinolytic bacterium isolated from aquaculture sludge.</title>
        <authorList>
            <person name="Sheng M."/>
        </authorList>
    </citation>
    <scope>NUCLEOTIDE SEQUENCE [LARGE SCALE GENOMIC DNA]</scope>
    <source>
        <strain evidence="2 3">HX-2-15</strain>
    </source>
</reference>
<accession>A0A4U0P906</accession>
<sequence length="334" mass="36118">MNTLERAIIAVLLCAATALLGSCGGGHTDDATPGGVDYAQPGHWLHRPAQTDKAVDVFYLYPSAWHRSDGEGVISEIDSPMMLRDAPIYYAEQASVFDTVGNIYAPFYRQADVGHALSLPPDEREALVKSVPLADAIAAFDHFIRHDNQGRPFILASHSQGSQVMQYLMADYLARHPDVRQRMIAAYLIGYSITTDFLAANPHLKFAEGRTDTGVIVSYNTEAPGLTGENPVLLPHALAINPISWTRGPQIAPRESNLGSMLWPGGSPVGVAHLADARVNVERGVVECSSVDPATYSSPGMPSGVFHSSDYGFYYFNLRQNAEERAAAYLAGAV</sequence>
<dbReference type="RefSeq" id="WP_136775095.1">
    <property type="nucleotide sequence ID" value="NZ_CP156074.1"/>
</dbReference>
<dbReference type="Proteomes" id="UP000310016">
    <property type="component" value="Unassembled WGS sequence"/>
</dbReference>
<protein>
    <submittedName>
        <fullName evidence="2">DUF3089 domain-containing protein</fullName>
    </submittedName>
</protein>
<dbReference type="AlphaFoldDB" id="A0A4U0P906"/>
<feature type="signal peptide" evidence="1">
    <location>
        <begin position="1"/>
        <end position="20"/>
    </location>
</feature>
<comment type="caution">
    <text evidence="2">The sequence shown here is derived from an EMBL/GenBank/DDBJ whole genome shotgun (WGS) entry which is preliminary data.</text>
</comment>
<evidence type="ECO:0000256" key="1">
    <source>
        <dbReference type="SAM" id="SignalP"/>
    </source>
</evidence>